<dbReference type="SUPFAM" id="SSF54862">
    <property type="entry name" value="4Fe-4S ferredoxins"/>
    <property type="match status" value="1"/>
</dbReference>
<dbReference type="Gene3D" id="3.30.70.20">
    <property type="match status" value="2"/>
</dbReference>
<dbReference type="PANTHER" id="PTHR43177">
    <property type="entry name" value="PROTEIN NRFC"/>
    <property type="match status" value="1"/>
</dbReference>
<dbReference type="InterPro" id="IPR017896">
    <property type="entry name" value="4Fe4S_Fe-S-bd"/>
</dbReference>
<proteinExistence type="predicted"/>
<evidence type="ECO:0000313" key="6">
    <source>
        <dbReference type="EMBL" id="VAW36882.1"/>
    </source>
</evidence>
<accession>A0A3B0VD97</accession>
<keyword evidence="3" id="KW-0408">Iron</keyword>
<feature type="domain" description="4Fe-4S ferredoxin-type" evidence="5">
    <location>
        <begin position="4"/>
        <end position="33"/>
    </location>
</feature>
<evidence type="ECO:0000256" key="1">
    <source>
        <dbReference type="ARBA" id="ARBA00022485"/>
    </source>
</evidence>
<dbReference type="PROSITE" id="PS00198">
    <property type="entry name" value="4FE4S_FER_1"/>
    <property type="match status" value="1"/>
</dbReference>
<dbReference type="CDD" id="cd10551">
    <property type="entry name" value="PsrB"/>
    <property type="match status" value="1"/>
</dbReference>
<dbReference type="PANTHER" id="PTHR43177:SF9">
    <property type="entry name" value="PROTEIN NRFC"/>
    <property type="match status" value="1"/>
</dbReference>
<gene>
    <name evidence="6" type="ORF">MNBD_DELTA03-681</name>
</gene>
<evidence type="ECO:0000256" key="2">
    <source>
        <dbReference type="ARBA" id="ARBA00022723"/>
    </source>
</evidence>
<name>A0A3B0VD97_9ZZZZ</name>
<protein>
    <recommendedName>
        <fullName evidence="5">4Fe-4S ferredoxin-type domain-containing protein</fullName>
    </recommendedName>
</protein>
<evidence type="ECO:0000256" key="4">
    <source>
        <dbReference type="ARBA" id="ARBA00023014"/>
    </source>
</evidence>
<organism evidence="6">
    <name type="scientific">hydrothermal vent metagenome</name>
    <dbReference type="NCBI Taxonomy" id="652676"/>
    <lineage>
        <taxon>unclassified sequences</taxon>
        <taxon>metagenomes</taxon>
        <taxon>ecological metagenomes</taxon>
    </lineage>
</organism>
<dbReference type="GO" id="GO:0046872">
    <property type="term" value="F:metal ion binding"/>
    <property type="evidence" value="ECO:0007669"/>
    <property type="project" value="UniProtKB-KW"/>
</dbReference>
<evidence type="ECO:0000256" key="3">
    <source>
        <dbReference type="ARBA" id="ARBA00023004"/>
    </source>
</evidence>
<dbReference type="EMBL" id="UOEX01000190">
    <property type="protein sequence ID" value="VAW36882.1"/>
    <property type="molecule type" value="Genomic_DNA"/>
</dbReference>
<keyword evidence="4" id="KW-0411">Iron-sulfur</keyword>
<feature type="domain" description="4Fe-4S ferredoxin-type" evidence="5">
    <location>
        <begin position="101"/>
        <end position="130"/>
    </location>
</feature>
<keyword evidence="2" id="KW-0479">Metal-binding</keyword>
<dbReference type="GO" id="GO:0051539">
    <property type="term" value="F:4 iron, 4 sulfur cluster binding"/>
    <property type="evidence" value="ECO:0007669"/>
    <property type="project" value="UniProtKB-KW"/>
</dbReference>
<evidence type="ECO:0000259" key="5">
    <source>
        <dbReference type="PROSITE" id="PS51379"/>
    </source>
</evidence>
<reference evidence="6" key="1">
    <citation type="submission" date="2018-06" db="EMBL/GenBank/DDBJ databases">
        <authorList>
            <person name="Zhirakovskaya E."/>
        </authorList>
    </citation>
    <scope>NUCLEOTIDE SEQUENCE</scope>
</reference>
<dbReference type="AlphaFoldDB" id="A0A3B0VD97"/>
<keyword evidence="1" id="KW-0004">4Fe-4S</keyword>
<dbReference type="Pfam" id="PF13247">
    <property type="entry name" value="Fer4_11"/>
    <property type="match status" value="1"/>
</dbReference>
<dbReference type="InterPro" id="IPR017900">
    <property type="entry name" value="4Fe4S_Fe_S_CS"/>
</dbReference>
<sequence length="213" mass="22812">MAQYAMVIDLRKCLGCHSCALACKARWQVPAAESRCRLQVHGPGQTPEGLATAFQPRMCNHCDNPPCVPVCPVTPLSHDFGKGAQKTAMPIAATWKNPLNGIVEVDPARCIGCGACVKACPYEARYLKSGPAGHKTADKCDFCLELLETGKEPVCVGNCLADAMFFGNLADSESAVSRYLQDGAVRLSAGTGSDPGSNVYYYGRPQELYMMLS</sequence>
<dbReference type="InterPro" id="IPR050954">
    <property type="entry name" value="ET_IronSulfur_Cluster-Binding"/>
</dbReference>
<dbReference type="PROSITE" id="PS51379">
    <property type="entry name" value="4FE4S_FER_2"/>
    <property type="match status" value="2"/>
</dbReference>